<accession>A0A0A9DTW7</accession>
<organism evidence="2">
    <name type="scientific">Arundo donax</name>
    <name type="common">Giant reed</name>
    <name type="synonym">Donax arundinaceus</name>
    <dbReference type="NCBI Taxonomy" id="35708"/>
    <lineage>
        <taxon>Eukaryota</taxon>
        <taxon>Viridiplantae</taxon>
        <taxon>Streptophyta</taxon>
        <taxon>Embryophyta</taxon>
        <taxon>Tracheophyta</taxon>
        <taxon>Spermatophyta</taxon>
        <taxon>Magnoliopsida</taxon>
        <taxon>Liliopsida</taxon>
        <taxon>Poales</taxon>
        <taxon>Poaceae</taxon>
        <taxon>PACMAD clade</taxon>
        <taxon>Arundinoideae</taxon>
        <taxon>Arundineae</taxon>
        <taxon>Arundo</taxon>
    </lineage>
</organism>
<dbReference type="AlphaFoldDB" id="A0A0A9DTW7"/>
<name>A0A0A9DTW7_ARUDO</name>
<proteinExistence type="predicted"/>
<reference evidence="2" key="1">
    <citation type="submission" date="2014-09" db="EMBL/GenBank/DDBJ databases">
        <authorList>
            <person name="Magalhaes I.L.F."/>
            <person name="Oliveira U."/>
            <person name="Santos F.R."/>
            <person name="Vidigal T.H.D.A."/>
            <person name="Brescovit A.D."/>
            <person name="Santos A.J."/>
        </authorList>
    </citation>
    <scope>NUCLEOTIDE SEQUENCE</scope>
    <source>
        <tissue evidence="2">Shoot tissue taken approximately 20 cm above the soil surface</tissue>
    </source>
</reference>
<feature type="chain" id="PRO_5002045104" description="Secreted protein" evidence="1">
    <location>
        <begin position="25"/>
        <end position="71"/>
    </location>
</feature>
<evidence type="ECO:0000313" key="2">
    <source>
        <dbReference type="EMBL" id="JAD91256.1"/>
    </source>
</evidence>
<dbReference type="PROSITE" id="PS51257">
    <property type="entry name" value="PROKAR_LIPOPROTEIN"/>
    <property type="match status" value="1"/>
</dbReference>
<reference evidence="2" key="2">
    <citation type="journal article" date="2015" name="Data Brief">
        <title>Shoot transcriptome of the giant reed, Arundo donax.</title>
        <authorList>
            <person name="Barrero R.A."/>
            <person name="Guerrero F.D."/>
            <person name="Moolhuijzen P."/>
            <person name="Goolsby J.A."/>
            <person name="Tidwell J."/>
            <person name="Bellgard S.E."/>
            <person name="Bellgard M.I."/>
        </authorList>
    </citation>
    <scope>NUCLEOTIDE SEQUENCE</scope>
    <source>
        <tissue evidence="2">Shoot tissue taken approximately 20 cm above the soil surface</tissue>
    </source>
</reference>
<evidence type="ECO:0008006" key="3">
    <source>
        <dbReference type="Google" id="ProtNLM"/>
    </source>
</evidence>
<sequence>MTATKLIPCLCAGVVSLSCSIISSNPCIIPTTTPPVTGIRSILCQVSASLCRRSHAAPSLGVPAHAHSWMT</sequence>
<feature type="signal peptide" evidence="1">
    <location>
        <begin position="1"/>
        <end position="24"/>
    </location>
</feature>
<keyword evidence="1" id="KW-0732">Signal</keyword>
<dbReference type="EMBL" id="GBRH01206639">
    <property type="protein sequence ID" value="JAD91256.1"/>
    <property type="molecule type" value="Transcribed_RNA"/>
</dbReference>
<protein>
    <recommendedName>
        <fullName evidence="3">Secreted protein</fullName>
    </recommendedName>
</protein>
<evidence type="ECO:0000256" key="1">
    <source>
        <dbReference type="SAM" id="SignalP"/>
    </source>
</evidence>